<gene>
    <name evidence="1" type="ORF">H8698_09150</name>
</gene>
<dbReference type="AlphaFoldDB" id="A0A926DND1"/>
<protein>
    <submittedName>
        <fullName evidence="1">Uncharacterized protein</fullName>
    </submittedName>
</protein>
<comment type="caution">
    <text evidence="1">The sequence shown here is derived from an EMBL/GenBank/DDBJ whole genome shotgun (WGS) entry which is preliminary data.</text>
</comment>
<dbReference type="RefSeq" id="WP_177677793.1">
    <property type="nucleotide sequence ID" value="NZ_JACRSU010000003.1"/>
</dbReference>
<reference evidence="1" key="1">
    <citation type="submission" date="2020-08" db="EMBL/GenBank/DDBJ databases">
        <title>Genome public.</title>
        <authorList>
            <person name="Liu C."/>
            <person name="Sun Q."/>
        </authorList>
    </citation>
    <scope>NUCLEOTIDE SEQUENCE</scope>
    <source>
        <strain evidence="1">H8</strain>
    </source>
</reference>
<sequence>MANFVLTDTNGEPIAETCPATGFQSLSVCAPVTVTPFARSGVTKTKCCGDPVVRPGQETCPGIKNGSCHFTISQDLCVEVPVVFGAVSQVGDAFVNCIRTSEKDICINCGYEDDDDND</sequence>
<evidence type="ECO:0000313" key="1">
    <source>
        <dbReference type="EMBL" id="MBC8541138.1"/>
    </source>
</evidence>
<dbReference type="Proteomes" id="UP000611762">
    <property type="component" value="Unassembled WGS sequence"/>
</dbReference>
<keyword evidence="2" id="KW-1185">Reference proteome</keyword>
<organism evidence="1 2">
    <name type="scientific">Congzhengia minquanensis</name>
    <dbReference type="NCBI Taxonomy" id="2763657"/>
    <lineage>
        <taxon>Bacteria</taxon>
        <taxon>Bacillati</taxon>
        <taxon>Bacillota</taxon>
        <taxon>Clostridia</taxon>
        <taxon>Eubacteriales</taxon>
        <taxon>Oscillospiraceae</taxon>
        <taxon>Congzhengia</taxon>
    </lineage>
</organism>
<evidence type="ECO:0000313" key="2">
    <source>
        <dbReference type="Proteomes" id="UP000611762"/>
    </source>
</evidence>
<name>A0A926DND1_9FIRM</name>
<accession>A0A926DND1</accession>
<proteinExistence type="predicted"/>
<dbReference type="EMBL" id="JACRSU010000003">
    <property type="protein sequence ID" value="MBC8541138.1"/>
    <property type="molecule type" value="Genomic_DNA"/>
</dbReference>